<evidence type="ECO:0000256" key="8">
    <source>
        <dbReference type="ARBA" id="ARBA00023146"/>
    </source>
</evidence>
<dbReference type="InterPro" id="IPR036690">
    <property type="entry name" value="Fdx_antiC-bd_sf"/>
</dbReference>
<dbReference type="PANTHER" id="PTHR11538">
    <property type="entry name" value="PHENYLALANYL-TRNA SYNTHETASE"/>
    <property type="match status" value="1"/>
</dbReference>
<name>A0A1G2ELP0_9BACT</name>
<organism evidence="13 14">
    <name type="scientific">Candidatus Nealsonbacteria bacterium RIFOXYC1_FULL_40_7</name>
    <dbReference type="NCBI Taxonomy" id="1801678"/>
    <lineage>
        <taxon>Bacteria</taxon>
        <taxon>Candidatus Nealsoniibacteriota</taxon>
    </lineage>
</organism>
<accession>A0A1G2ELP0</accession>
<dbReference type="AlphaFoldDB" id="A0A1G2ELP0"/>
<evidence type="ECO:0000256" key="9">
    <source>
        <dbReference type="ARBA" id="ARBA00031194"/>
    </source>
</evidence>
<dbReference type="InterPro" id="IPR002319">
    <property type="entry name" value="Phenylalanyl-tRNA_Synthase"/>
</dbReference>
<comment type="caution">
    <text evidence="13">The sequence shown here is derived from an EMBL/GenBank/DDBJ whole genome shotgun (WGS) entry which is preliminary data.</text>
</comment>
<evidence type="ECO:0000256" key="6">
    <source>
        <dbReference type="ARBA" id="ARBA00022917"/>
    </source>
</evidence>
<evidence type="ECO:0000313" key="13">
    <source>
        <dbReference type="EMBL" id="OGZ26703.1"/>
    </source>
</evidence>
<evidence type="ECO:0000256" key="7">
    <source>
        <dbReference type="ARBA" id="ARBA00022946"/>
    </source>
</evidence>
<evidence type="ECO:0000256" key="3">
    <source>
        <dbReference type="ARBA" id="ARBA00022598"/>
    </source>
</evidence>
<comment type="catalytic activity">
    <reaction evidence="10">
        <text>tRNA(Phe) + L-phenylalanine + ATP = L-phenylalanyl-tRNA(Phe) + AMP + diphosphate + H(+)</text>
        <dbReference type="Rhea" id="RHEA:19413"/>
        <dbReference type="Rhea" id="RHEA-COMP:9668"/>
        <dbReference type="Rhea" id="RHEA-COMP:9699"/>
        <dbReference type="ChEBI" id="CHEBI:15378"/>
        <dbReference type="ChEBI" id="CHEBI:30616"/>
        <dbReference type="ChEBI" id="CHEBI:33019"/>
        <dbReference type="ChEBI" id="CHEBI:58095"/>
        <dbReference type="ChEBI" id="CHEBI:78442"/>
        <dbReference type="ChEBI" id="CHEBI:78531"/>
        <dbReference type="ChEBI" id="CHEBI:456215"/>
        <dbReference type="EC" id="6.1.1.20"/>
    </reaction>
</comment>
<comment type="similarity">
    <text evidence="1">Belongs to the class-II aminoacyl-tRNA synthetase family.</text>
</comment>
<evidence type="ECO:0000259" key="11">
    <source>
        <dbReference type="PROSITE" id="PS50862"/>
    </source>
</evidence>
<dbReference type="Pfam" id="PF01409">
    <property type="entry name" value="tRNA-synt_2d"/>
    <property type="match status" value="1"/>
</dbReference>
<dbReference type="PROSITE" id="PS50862">
    <property type="entry name" value="AA_TRNA_LIGASE_II"/>
    <property type="match status" value="1"/>
</dbReference>
<evidence type="ECO:0000256" key="5">
    <source>
        <dbReference type="ARBA" id="ARBA00022840"/>
    </source>
</evidence>
<dbReference type="PANTHER" id="PTHR11538:SF41">
    <property type="entry name" value="PHENYLALANINE--TRNA LIGASE, MITOCHONDRIAL"/>
    <property type="match status" value="1"/>
</dbReference>
<dbReference type="Gene3D" id="3.30.70.380">
    <property type="entry name" value="Ferrodoxin-fold anticodon-binding domain"/>
    <property type="match status" value="1"/>
</dbReference>
<feature type="domain" description="FDX-ACB" evidence="12">
    <location>
        <begin position="287"/>
        <end position="381"/>
    </location>
</feature>
<dbReference type="GO" id="GO:0006432">
    <property type="term" value="P:phenylalanyl-tRNA aminoacylation"/>
    <property type="evidence" value="ECO:0007669"/>
    <property type="project" value="TreeGrafter"/>
</dbReference>
<reference evidence="13 14" key="1">
    <citation type="journal article" date="2016" name="Nat. Commun.">
        <title>Thousands of microbial genomes shed light on interconnected biogeochemical processes in an aquifer system.</title>
        <authorList>
            <person name="Anantharaman K."/>
            <person name="Brown C.T."/>
            <person name="Hug L.A."/>
            <person name="Sharon I."/>
            <person name="Castelle C.J."/>
            <person name="Probst A.J."/>
            <person name="Thomas B.C."/>
            <person name="Singh A."/>
            <person name="Wilkins M.J."/>
            <person name="Karaoz U."/>
            <person name="Brodie E.L."/>
            <person name="Williams K.H."/>
            <person name="Hubbard S.S."/>
            <person name="Banfield J.F."/>
        </authorList>
    </citation>
    <scope>NUCLEOTIDE SEQUENCE [LARGE SCALE GENOMIC DNA]</scope>
</reference>
<dbReference type="EMBL" id="MHMN01000057">
    <property type="protein sequence ID" value="OGZ26703.1"/>
    <property type="molecule type" value="Genomic_DNA"/>
</dbReference>
<dbReference type="SMART" id="SM00896">
    <property type="entry name" value="FDX-ACB"/>
    <property type="match status" value="1"/>
</dbReference>
<dbReference type="InterPro" id="IPR045864">
    <property type="entry name" value="aa-tRNA-synth_II/BPL/LPL"/>
</dbReference>
<dbReference type="GO" id="GO:0000049">
    <property type="term" value="F:tRNA binding"/>
    <property type="evidence" value="ECO:0007669"/>
    <property type="project" value="InterPro"/>
</dbReference>
<dbReference type="Pfam" id="PF03147">
    <property type="entry name" value="FDX-ACB"/>
    <property type="match status" value="1"/>
</dbReference>
<keyword evidence="6" id="KW-0648">Protein biosynthesis</keyword>
<dbReference type="GO" id="GO:0005737">
    <property type="term" value="C:cytoplasm"/>
    <property type="evidence" value="ECO:0007669"/>
    <property type="project" value="TreeGrafter"/>
</dbReference>
<keyword evidence="4" id="KW-0547">Nucleotide-binding</keyword>
<gene>
    <name evidence="13" type="ORF">A2427_04510</name>
</gene>
<evidence type="ECO:0000256" key="1">
    <source>
        <dbReference type="ARBA" id="ARBA00008226"/>
    </source>
</evidence>
<evidence type="ECO:0000256" key="10">
    <source>
        <dbReference type="ARBA" id="ARBA00049255"/>
    </source>
</evidence>
<keyword evidence="8" id="KW-0030">Aminoacyl-tRNA synthetase</keyword>
<keyword evidence="7" id="KW-0809">Transit peptide</keyword>
<keyword evidence="3" id="KW-0436">Ligase</keyword>
<evidence type="ECO:0000259" key="12">
    <source>
        <dbReference type="PROSITE" id="PS51447"/>
    </source>
</evidence>
<dbReference type="PROSITE" id="PS51447">
    <property type="entry name" value="FDX_ACB"/>
    <property type="match status" value="1"/>
</dbReference>
<keyword evidence="5" id="KW-0067">ATP-binding</keyword>
<evidence type="ECO:0000313" key="14">
    <source>
        <dbReference type="Proteomes" id="UP000176326"/>
    </source>
</evidence>
<feature type="domain" description="Aminoacyl-transfer RNA synthetases class-II family profile" evidence="11">
    <location>
        <begin position="137"/>
        <end position="270"/>
    </location>
</feature>
<dbReference type="EC" id="6.1.1.20" evidence="2"/>
<dbReference type="InterPro" id="IPR006195">
    <property type="entry name" value="aa-tRNA-synth_II"/>
</dbReference>
<dbReference type="SUPFAM" id="SSF54991">
    <property type="entry name" value="Anticodon-binding domain of PheRS"/>
    <property type="match status" value="1"/>
</dbReference>
<dbReference type="InterPro" id="IPR005121">
    <property type="entry name" value="Fdx_antiC-bd"/>
</dbReference>
<proteinExistence type="inferred from homology"/>
<evidence type="ECO:0000256" key="4">
    <source>
        <dbReference type="ARBA" id="ARBA00022741"/>
    </source>
</evidence>
<dbReference type="SUPFAM" id="SSF55681">
    <property type="entry name" value="Class II aaRS and biotin synthetases"/>
    <property type="match status" value="1"/>
</dbReference>
<dbReference type="GO" id="GO:0004826">
    <property type="term" value="F:phenylalanine-tRNA ligase activity"/>
    <property type="evidence" value="ECO:0007669"/>
    <property type="project" value="UniProtKB-EC"/>
</dbReference>
<dbReference type="Proteomes" id="UP000176326">
    <property type="component" value="Unassembled WGS sequence"/>
</dbReference>
<dbReference type="GO" id="GO:0005524">
    <property type="term" value="F:ATP binding"/>
    <property type="evidence" value="ECO:0007669"/>
    <property type="project" value="UniProtKB-KW"/>
</dbReference>
<protein>
    <recommendedName>
        <fullName evidence="2">phenylalanine--tRNA ligase</fullName>
        <ecNumber evidence="2">6.1.1.20</ecNumber>
    </recommendedName>
    <alternativeName>
        <fullName evidence="9">Phenylalanyl-tRNA synthetase</fullName>
    </alternativeName>
</protein>
<evidence type="ECO:0000256" key="2">
    <source>
        <dbReference type="ARBA" id="ARBA00012814"/>
    </source>
</evidence>
<sequence>MREIISIQNSQEEELTRGLNQRKDVKAERIKRLLNLPDLTKKENSPIKIIVDRILDLPDFSDFDLVDFPKIVAVQDNFDVLNTPKDHPSRRETDTYYFSDEHVLRTQTTVMWPFYLRNNDVLNKLEERGWIGALSAGIVFRKDEIDRNHFPAFHQVDGLYICKKSQKVIIQKDLEDIQVEIAKSIFGEDVEWKFLVDSFPFTDPSVELDIKFKDEWMEVTGAGLVHKKVLENFGLDPEIYNGWAFGFGIDRLAMVKMEIPDIRILWSEDPRIASQFKDVNSKFKEVSKYPKIARDVSFVVEKDMNLNNYYEIVRDFAKNLIEEVKVIDSYEDENKFGENKKSYTFRIVYRSPEKTLTNEEVNEIQEKIREKTKQELNAILR</sequence>
<dbReference type="Gene3D" id="3.30.930.10">
    <property type="entry name" value="Bira Bifunctional Protein, Domain 2"/>
    <property type="match status" value="1"/>
</dbReference>